<evidence type="ECO:0000256" key="5">
    <source>
        <dbReference type="SAM" id="SignalP"/>
    </source>
</evidence>
<evidence type="ECO:0000259" key="6">
    <source>
        <dbReference type="PROSITE" id="PS51352"/>
    </source>
</evidence>
<dbReference type="Gene3D" id="3.40.30.10">
    <property type="entry name" value="Glutaredoxin"/>
    <property type="match status" value="1"/>
</dbReference>
<dbReference type="Proteomes" id="UP000198424">
    <property type="component" value="Unassembled WGS sequence"/>
</dbReference>
<protein>
    <submittedName>
        <fullName evidence="7">Thioredoxin</fullName>
    </submittedName>
</protein>
<comment type="subcellular location">
    <subcellularLocation>
        <location evidence="1">Cell envelope</location>
    </subcellularLocation>
</comment>
<dbReference type="CDD" id="cd02966">
    <property type="entry name" value="TlpA_like_family"/>
    <property type="match status" value="1"/>
</dbReference>
<keyword evidence="10" id="KW-1185">Reference proteome</keyword>
<dbReference type="GO" id="GO:0030313">
    <property type="term" value="C:cell envelope"/>
    <property type="evidence" value="ECO:0007669"/>
    <property type="project" value="UniProtKB-SubCell"/>
</dbReference>
<reference evidence="7 9" key="1">
    <citation type="submission" date="2014-07" db="EMBL/GenBank/DDBJ databases">
        <title>Genome of Flavobacterium hydatis DSM 2063.</title>
        <authorList>
            <person name="Pipes S.E."/>
            <person name="Stropko S.J."/>
            <person name="Newman J.D."/>
        </authorList>
    </citation>
    <scope>NUCLEOTIDE SEQUENCE [LARGE SCALE GENOMIC DNA]</scope>
    <source>
        <strain evidence="7 9">DSM 2063</strain>
    </source>
</reference>
<evidence type="ECO:0000313" key="7">
    <source>
        <dbReference type="EMBL" id="KFF13795.1"/>
    </source>
</evidence>
<dbReference type="InterPro" id="IPR050553">
    <property type="entry name" value="Thioredoxin_ResA/DsbE_sf"/>
</dbReference>
<dbReference type="OrthoDB" id="1098640at2"/>
<dbReference type="STRING" id="991.IW20_17105"/>
<dbReference type="PANTHER" id="PTHR42852">
    <property type="entry name" value="THIOL:DISULFIDE INTERCHANGE PROTEIN DSBE"/>
    <property type="match status" value="1"/>
</dbReference>
<dbReference type="InterPro" id="IPR013766">
    <property type="entry name" value="Thioredoxin_domain"/>
</dbReference>
<dbReference type="RefSeq" id="WP_035624804.1">
    <property type="nucleotide sequence ID" value="NZ_JBEWQG010000019.1"/>
</dbReference>
<dbReference type="SUPFAM" id="SSF52833">
    <property type="entry name" value="Thioredoxin-like"/>
    <property type="match status" value="1"/>
</dbReference>
<comment type="caution">
    <text evidence="7">The sequence shown here is derived from an EMBL/GenBank/DDBJ whole genome shotgun (WGS) entry which is preliminary data.</text>
</comment>
<dbReference type="EMBL" id="MUGY01000014">
    <property type="protein sequence ID" value="OXA93433.1"/>
    <property type="molecule type" value="Genomic_DNA"/>
</dbReference>
<feature type="chain" id="PRO_5001802359" evidence="5">
    <location>
        <begin position="23"/>
        <end position="162"/>
    </location>
</feature>
<dbReference type="EMBL" id="JPRM01000027">
    <property type="protein sequence ID" value="KFF13795.1"/>
    <property type="molecule type" value="Genomic_DNA"/>
</dbReference>
<organism evidence="7 9">
    <name type="scientific">Flavobacterium hydatis</name>
    <name type="common">Cytophaga aquatilis</name>
    <dbReference type="NCBI Taxonomy" id="991"/>
    <lineage>
        <taxon>Bacteria</taxon>
        <taxon>Pseudomonadati</taxon>
        <taxon>Bacteroidota</taxon>
        <taxon>Flavobacteriia</taxon>
        <taxon>Flavobacteriales</taxon>
        <taxon>Flavobacteriaceae</taxon>
        <taxon>Flavobacterium</taxon>
    </lineage>
</organism>
<reference evidence="8 10" key="2">
    <citation type="submission" date="2016-11" db="EMBL/GenBank/DDBJ databases">
        <title>Whole genomes of Flavobacteriaceae.</title>
        <authorList>
            <person name="Stine C."/>
            <person name="Li C."/>
            <person name="Tadesse D."/>
        </authorList>
    </citation>
    <scope>NUCLEOTIDE SEQUENCE [LARGE SCALE GENOMIC DNA]</scope>
    <source>
        <strain evidence="8 10">ATCC 29551</strain>
    </source>
</reference>
<dbReference type="AlphaFoldDB" id="A0A086AAT1"/>
<keyword evidence="2" id="KW-0201">Cytochrome c-type biogenesis</keyword>
<evidence type="ECO:0000313" key="10">
    <source>
        <dbReference type="Proteomes" id="UP000198424"/>
    </source>
</evidence>
<gene>
    <name evidence="8" type="ORF">B0A62_13540</name>
    <name evidence="7" type="ORF">IW20_17105</name>
</gene>
<name>A0A086AAT1_FLAHY</name>
<dbReference type="eggNOG" id="COG0526">
    <property type="taxonomic scope" value="Bacteria"/>
</dbReference>
<evidence type="ECO:0000256" key="4">
    <source>
        <dbReference type="ARBA" id="ARBA00023284"/>
    </source>
</evidence>
<dbReference type="PANTHER" id="PTHR42852:SF6">
    <property type="entry name" value="THIOL:DISULFIDE INTERCHANGE PROTEIN DSBE"/>
    <property type="match status" value="1"/>
</dbReference>
<evidence type="ECO:0000313" key="9">
    <source>
        <dbReference type="Proteomes" id="UP000028712"/>
    </source>
</evidence>
<accession>A0A086AAT1</accession>
<sequence length="162" mass="17999">MFKIKNIITLITLVATVSVASAQIKIGDSFPDAQLQNNKNATVKLNSFKGKTVLVDFWASWCAPCRVANKKLVKLYDQYKGQNFEIVGISIDIDKTKWLKAIEKDKLKHQQLIDPKGFDAKTAVTFGVDALPSAYLFDASGKLIAINPTEAQIITQIKKNKK</sequence>
<dbReference type="InterPro" id="IPR036249">
    <property type="entry name" value="Thioredoxin-like_sf"/>
</dbReference>
<proteinExistence type="predicted"/>
<keyword evidence="3" id="KW-1015">Disulfide bond</keyword>
<dbReference type="GO" id="GO:0017004">
    <property type="term" value="P:cytochrome complex assembly"/>
    <property type="evidence" value="ECO:0007669"/>
    <property type="project" value="UniProtKB-KW"/>
</dbReference>
<dbReference type="PROSITE" id="PS51352">
    <property type="entry name" value="THIOREDOXIN_2"/>
    <property type="match status" value="1"/>
</dbReference>
<evidence type="ECO:0000256" key="1">
    <source>
        <dbReference type="ARBA" id="ARBA00004196"/>
    </source>
</evidence>
<keyword evidence="5" id="KW-0732">Signal</keyword>
<dbReference type="Proteomes" id="UP000028712">
    <property type="component" value="Unassembled WGS sequence"/>
</dbReference>
<evidence type="ECO:0000256" key="3">
    <source>
        <dbReference type="ARBA" id="ARBA00023157"/>
    </source>
</evidence>
<dbReference type="Pfam" id="PF00578">
    <property type="entry name" value="AhpC-TSA"/>
    <property type="match status" value="1"/>
</dbReference>
<dbReference type="GO" id="GO:0016491">
    <property type="term" value="F:oxidoreductase activity"/>
    <property type="evidence" value="ECO:0007669"/>
    <property type="project" value="InterPro"/>
</dbReference>
<feature type="signal peptide" evidence="5">
    <location>
        <begin position="1"/>
        <end position="22"/>
    </location>
</feature>
<dbReference type="GO" id="GO:0016209">
    <property type="term" value="F:antioxidant activity"/>
    <property type="evidence" value="ECO:0007669"/>
    <property type="project" value="InterPro"/>
</dbReference>
<feature type="domain" description="Thioredoxin" evidence="6">
    <location>
        <begin position="24"/>
        <end position="162"/>
    </location>
</feature>
<keyword evidence="4" id="KW-0676">Redox-active center</keyword>
<evidence type="ECO:0000256" key="2">
    <source>
        <dbReference type="ARBA" id="ARBA00022748"/>
    </source>
</evidence>
<dbReference type="InterPro" id="IPR000866">
    <property type="entry name" value="AhpC/TSA"/>
</dbReference>
<evidence type="ECO:0000313" key="8">
    <source>
        <dbReference type="EMBL" id="OXA93433.1"/>
    </source>
</evidence>